<protein>
    <submittedName>
        <fullName evidence="2">Uncharacterized protein</fullName>
    </submittedName>
</protein>
<feature type="coiled-coil region" evidence="1">
    <location>
        <begin position="142"/>
        <end position="169"/>
    </location>
</feature>
<keyword evidence="3" id="KW-1185">Reference proteome</keyword>
<comment type="caution">
    <text evidence="2">The sequence shown here is derived from an EMBL/GenBank/DDBJ whole genome shotgun (WGS) entry which is preliminary data.</text>
</comment>
<proteinExistence type="predicted"/>
<evidence type="ECO:0000313" key="3">
    <source>
        <dbReference type="Proteomes" id="UP001626550"/>
    </source>
</evidence>
<dbReference type="EMBL" id="JBJKFK010000129">
    <property type="protein sequence ID" value="KAL3319520.1"/>
    <property type="molecule type" value="Genomic_DNA"/>
</dbReference>
<keyword evidence="1" id="KW-0175">Coiled coil</keyword>
<reference evidence="2 3" key="1">
    <citation type="submission" date="2024-11" db="EMBL/GenBank/DDBJ databases">
        <title>Adaptive evolution of stress response genes in parasites aligns with host niche diversity.</title>
        <authorList>
            <person name="Hahn C."/>
            <person name="Resl P."/>
        </authorList>
    </citation>
    <scope>NUCLEOTIDE SEQUENCE [LARGE SCALE GENOMIC DNA]</scope>
    <source>
        <strain evidence="2">EGGRZ-B1_66</strain>
        <tissue evidence="2">Body</tissue>
    </source>
</reference>
<sequence length="189" mass="21011">MNESFHQNFDTRSRTFLGTNLPTMAYMGTPSNSRTYNIHNSNLGDDVNYSNNSRPVNTYRGDGFNAQNGTLYNTMSPVSPTPYESATLARRLVSPVGSNYSSQYEGHFNYTCGHYRGANSRSVSVASPLADCQGSQDLHVDNQFLMIENNQLREQVAQLLKDKDELATDISLLRVGSLFTSPTNLYTAL</sequence>
<evidence type="ECO:0000256" key="1">
    <source>
        <dbReference type="SAM" id="Coils"/>
    </source>
</evidence>
<dbReference type="Proteomes" id="UP001626550">
    <property type="component" value="Unassembled WGS sequence"/>
</dbReference>
<gene>
    <name evidence="2" type="ORF">Ciccas_001817</name>
</gene>
<accession>A0ABD2QJ95</accession>
<dbReference type="AlphaFoldDB" id="A0ABD2QJ95"/>
<evidence type="ECO:0000313" key="2">
    <source>
        <dbReference type="EMBL" id="KAL3319520.1"/>
    </source>
</evidence>
<name>A0ABD2QJ95_9PLAT</name>
<organism evidence="2 3">
    <name type="scientific">Cichlidogyrus casuarinus</name>
    <dbReference type="NCBI Taxonomy" id="1844966"/>
    <lineage>
        <taxon>Eukaryota</taxon>
        <taxon>Metazoa</taxon>
        <taxon>Spiralia</taxon>
        <taxon>Lophotrochozoa</taxon>
        <taxon>Platyhelminthes</taxon>
        <taxon>Monogenea</taxon>
        <taxon>Monopisthocotylea</taxon>
        <taxon>Dactylogyridea</taxon>
        <taxon>Ancyrocephalidae</taxon>
        <taxon>Cichlidogyrus</taxon>
    </lineage>
</organism>